<keyword evidence="3" id="KW-1185">Reference proteome</keyword>
<name>A0AAN9AJ90_9CAEN</name>
<accession>A0AAN9AJ90</accession>
<dbReference type="Proteomes" id="UP001374579">
    <property type="component" value="Unassembled WGS sequence"/>
</dbReference>
<proteinExistence type="predicted"/>
<feature type="signal peptide" evidence="1">
    <location>
        <begin position="1"/>
        <end position="19"/>
    </location>
</feature>
<keyword evidence="1" id="KW-0732">Signal</keyword>
<organism evidence="2 3">
    <name type="scientific">Littorina saxatilis</name>
    <dbReference type="NCBI Taxonomy" id="31220"/>
    <lineage>
        <taxon>Eukaryota</taxon>
        <taxon>Metazoa</taxon>
        <taxon>Spiralia</taxon>
        <taxon>Lophotrochozoa</taxon>
        <taxon>Mollusca</taxon>
        <taxon>Gastropoda</taxon>
        <taxon>Caenogastropoda</taxon>
        <taxon>Littorinimorpha</taxon>
        <taxon>Littorinoidea</taxon>
        <taxon>Littorinidae</taxon>
        <taxon>Littorina</taxon>
    </lineage>
</organism>
<gene>
    <name evidence="2" type="ORF">V1264_021971</name>
</gene>
<evidence type="ECO:0000313" key="3">
    <source>
        <dbReference type="Proteomes" id="UP001374579"/>
    </source>
</evidence>
<dbReference type="EMBL" id="JBAMIC010004070">
    <property type="protein sequence ID" value="KAK7087988.1"/>
    <property type="molecule type" value="Genomic_DNA"/>
</dbReference>
<sequence>MMFQLVSLLSCLVLSSVHGQFPGSFQGGLQGGLQGGFGGGFGGGFPRQGNSLINQGQNQQLVDPNLLTCIGAAVNDLASEIRLSIRPLNSGQQGFGQNPLGRLGLGGLTNQNQQNQPQDWSISGALLPSQVVNKVGNYQAGIFEGGRTFGQCKSTALGRVLNTGGNFGLGGIGGGIGGGFPGIGGGFPGGIGGGFPGIGGGLRGGFGGGFPGVGGGLGGGFGSPYSPLAAMSPFGSMFGGNSLGNQQPNGLVSNNAIVSTGVTMYSGIVRGVSHQDLVGRSIGVCQLIQNGQCLGAIPFCCSIVRDSVPADEVFVDPQVNNVNGQIGAFNGGLGGQLGGGLGGQLGGGLGGLNQGLGGGALGGVGIGGGGVNGALGGQIGGDQLGSNSLF</sequence>
<feature type="chain" id="PRO_5042952091" evidence="1">
    <location>
        <begin position="20"/>
        <end position="390"/>
    </location>
</feature>
<comment type="caution">
    <text evidence="2">The sequence shown here is derived from an EMBL/GenBank/DDBJ whole genome shotgun (WGS) entry which is preliminary data.</text>
</comment>
<reference evidence="2 3" key="1">
    <citation type="submission" date="2024-02" db="EMBL/GenBank/DDBJ databases">
        <title>Chromosome-scale genome assembly of the rough periwinkle Littorina saxatilis.</title>
        <authorList>
            <person name="De Jode A."/>
            <person name="Faria R."/>
            <person name="Formenti G."/>
            <person name="Sims Y."/>
            <person name="Smith T.P."/>
            <person name="Tracey A."/>
            <person name="Wood J.M.D."/>
            <person name="Zagrodzka Z.B."/>
            <person name="Johannesson K."/>
            <person name="Butlin R.K."/>
            <person name="Leder E.H."/>
        </authorList>
    </citation>
    <scope>NUCLEOTIDE SEQUENCE [LARGE SCALE GENOMIC DNA]</scope>
    <source>
        <strain evidence="2">Snail1</strain>
        <tissue evidence="2">Muscle</tissue>
    </source>
</reference>
<evidence type="ECO:0000256" key="1">
    <source>
        <dbReference type="SAM" id="SignalP"/>
    </source>
</evidence>
<dbReference type="AlphaFoldDB" id="A0AAN9AJ90"/>
<evidence type="ECO:0000313" key="2">
    <source>
        <dbReference type="EMBL" id="KAK7087988.1"/>
    </source>
</evidence>
<protein>
    <submittedName>
        <fullName evidence="2">Uncharacterized protein</fullName>
    </submittedName>
</protein>